<dbReference type="Gene3D" id="3.40.50.300">
    <property type="entry name" value="P-loop containing nucleotide triphosphate hydrolases"/>
    <property type="match status" value="2"/>
</dbReference>
<keyword evidence="2" id="KW-0813">Transport</keyword>
<keyword evidence="12" id="KW-1185">Reference proteome</keyword>
<dbReference type="EMBL" id="JAKGSG010000003">
    <property type="protein sequence ID" value="MCF4119423.1"/>
    <property type="molecule type" value="Genomic_DNA"/>
</dbReference>
<dbReference type="GO" id="GO:0005524">
    <property type="term" value="F:ATP binding"/>
    <property type="evidence" value="ECO:0007669"/>
    <property type="project" value="UniProtKB-KW"/>
</dbReference>
<evidence type="ECO:0000256" key="5">
    <source>
        <dbReference type="ARBA" id="ARBA00022737"/>
    </source>
</evidence>
<evidence type="ECO:0000256" key="4">
    <source>
        <dbReference type="ARBA" id="ARBA00022597"/>
    </source>
</evidence>
<dbReference type="InterPro" id="IPR017871">
    <property type="entry name" value="ABC_transporter-like_CS"/>
</dbReference>
<keyword evidence="3" id="KW-1003">Cell membrane</keyword>
<comment type="subcellular location">
    <subcellularLocation>
        <location evidence="1">Cell membrane</location>
        <topology evidence="1">Peripheral membrane protein</topology>
    </subcellularLocation>
</comment>
<name>A0AA41Q9Z4_9MICO</name>
<sequence length="536" mass="58082">MADTSSPNILEMRDITKTFPGVKALQNVNLAVRRGEIHGICGENGAGKSTLMKVLSGVYPHGTYDGDIVLDAEPASFGSINDSEARGVVIIHQELALVPYLSIAENIFLGNERRGRNGMIDWNQTNHEAAALLERVGLADSPTTAVSTLGVGKQQLVEIAKALSKEVRLLILDEPTAALNDTDSEHLLDLLRRLKQHGVTSIMISHKLGEIAEIADRTTIIRDGKTIETLDIDLTKQDSVALQDRIIRGMVGRDLEHRYPARESHVGEEVLRVEDWTVYHPHQAGRIVVDRANLTVNAGEVVGIAGLMGAGRTELAMSIFGHSYGRNISGRVFVHGEEVTLHNVPDAIDAGLAYATEDRKQLGLNLIEDVKRNISLAGLEKLAKRGFVNSHEELKVAEEFRAEMGIRTPTVLAQVGKLSGGNQQKVVLSKWLHTAPEVLILDEPTRGIDVGAKYEIYTIINRLVAEGKAVLVISSELPELLGICDRIYTLAFGRITGEVDVASATQEGLMALMTQETTAGAADLAGPTEPIEEALA</sequence>
<dbReference type="AlphaFoldDB" id="A0AA41Q9Z4"/>
<dbReference type="PANTHER" id="PTHR43790:SF1">
    <property type="entry name" value="XYLOSE IMPORT ATP-BINDING PROTEIN XYLG"/>
    <property type="match status" value="1"/>
</dbReference>
<comment type="caution">
    <text evidence="11">The sequence shown here is derived from an EMBL/GenBank/DDBJ whole genome shotgun (WGS) entry which is preliminary data.</text>
</comment>
<evidence type="ECO:0000256" key="1">
    <source>
        <dbReference type="ARBA" id="ARBA00004202"/>
    </source>
</evidence>
<dbReference type="InterPro" id="IPR050107">
    <property type="entry name" value="ABC_carbohydrate_import_ATPase"/>
</dbReference>
<dbReference type="FunFam" id="3.40.50.300:FF:000127">
    <property type="entry name" value="Ribose import ATP-binding protein RbsA"/>
    <property type="match status" value="1"/>
</dbReference>
<dbReference type="CDD" id="cd03215">
    <property type="entry name" value="ABC_Carb_Monos_II"/>
    <property type="match status" value="1"/>
</dbReference>
<dbReference type="InterPro" id="IPR003439">
    <property type="entry name" value="ABC_transporter-like_ATP-bd"/>
</dbReference>
<dbReference type="SUPFAM" id="SSF52540">
    <property type="entry name" value="P-loop containing nucleoside triphosphate hydrolases"/>
    <property type="match status" value="2"/>
</dbReference>
<feature type="domain" description="ABC transporter" evidence="10">
    <location>
        <begin position="10"/>
        <end position="248"/>
    </location>
</feature>
<accession>A0AA41Q9Z4</accession>
<dbReference type="Proteomes" id="UP001165405">
    <property type="component" value="Unassembled WGS sequence"/>
</dbReference>
<evidence type="ECO:0000313" key="11">
    <source>
        <dbReference type="EMBL" id="MCF4119423.1"/>
    </source>
</evidence>
<dbReference type="CDD" id="cd03216">
    <property type="entry name" value="ABC_Carb_Monos_I"/>
    <property type="match status" value="1"/>
</dbReference>
<proteinExistence type="predicted"/>
<dbReference type="Pfam" id="PF00005">
    <property type="entry name" value="ABC_tran"/>
    <property type="match status" value="2"/>
</dbReference>
<dbReference type="PROSITE" id="PS50893">
    <property type="entry name" value="ABC_TRANSPORTER_2"/>
    <property type="match status" value="2"/>
</dbReference>
<reference evidence="11" key="1">
    <citation type="submission" date="2022-01" db="EMBL/GenBank/DDBJ databases">
        <title>Antribacter sp. nov., isolated from Guizhou of China.</title>
        <authorList>
            <person name="Chengliang C."/>
            <person name="Ya Z."/>
        </authorList>
    </citation>
    <scope>NUCLEOTIDE SEQUENCE</scope>
    <source>
        <strain evidence="11">KLBMP 9083</strain>
    </source>
</reference>
<dbReference type="RefSeq" id="WP_236087120.1">
    <property type="nucleotide sequence ID" value="NZ_JAKGSG010000003.1"/>
</dbReference>
<dbReference type="GO" id="GO:0005886">
    <property type="term" value="C:plasma membrane"/>
    <property type="evidence" value="ECO:0007669"/>
    <property type="project" value="UniProtKB-SubCell"/>
</dbReference>
<evidence type="ECO:0000259" key="10">
    <source>
        <dbReference type="PROSITE" id="PS50893"/>
    </source>
</evidence>
<evidence type="ECO:0000256" key="3">
    <source>
        <dbReference type="ARBA" id="ARBA00022475"/>
    </source>
</evidence>
<organism evidence="11 12">
    <name type="scientific">Antribacter soli</name>
    <dbReference type="NCBI Taxonomy" id="2910976"/>
    <lineage>
        <taxon>Bacteria</taxon>
        <taxon>Bacillati</taxon>
        <taxon>Actinomycetota</taxon>
        <taxon>Actinomycetes</taxon>
        <taxon>Micrococcales</taxon>
        <taxon>Promicromonosporaceae</taxon>
        <taxon>Antribacter</taxon>
    </lineage>
</organism>
<keyword evidence="9" id="KW-0472">Membrane</keyword>
<feature type="domain" description="ABC transporter" evidence="10">
    <location>
        <begin position="271"/>
        <end position="517"/>
    </location>
</feature>
<evidence type="ECO:0000313" key="12">
    <source>
        <dbReference type="Proteomes" id="UP001165405"/>
    </source>
</evidence>
<dbReference type="GO" id="GO:0016887">
    <property type="term" value="F:ATP hydrolysis activity"/>
    <property type="evidence" value="ECO:0007669"/>
    <property type="project" value="InterPro"/>
</dbReference>
<dbReference type="InterPro" id="IPR027417">
    <property type="entry name" value="P-loop_NTPase"/>
</dbReference>
<dbReference type="NCBIfam" id="NF040905">
    <property type="entry name" value="GguA"/>
    <property type="match status" value="1"/>
</dbReference>
<dbReference type="InterPro" id="IPR053466">
    <property type="entry name" value="L-arabinose_ABC_transporter"/>
</dbReference>
<evidence type="ECO:0000256" key="6">
    <source>
        <dbReference type="ARBA" id="ARBA00022741"/>
    </source>
</evidence>
<dbReference type="SMART" id="SM00382">
    <property type="entry name" value="AAA"/>
    <property type="match status" value="2"/>
</dbReference>
<evidence type="ECO:0000256" key="8">
    <source>
        <dbReference type="ARBA" id="ARBA00022967"/>
    </source>
</evidence>
<keyword evidence="6" id="KW-0547">Nucleotide-binding</keyword>
<keyword evidence="4" id="KW-0762">Sugar transport</keyword>
<evidence type="ECO:0000256" key="9">
    <source>
        <dbReference type="ARBA" id="ARBA00023136"/>
    </source>
</evidence>
<gene>
    <name evidence="11" type="ORF">L1785_00310</name>
</gene>
<dbReference type="PROSITE" id="PS00211">
    <property type="entry name" value="ABC_TRANSPORTER_1"/>
    <property type="match status" value="1"/>
</dbReference>
<dbReference type="InterPro" id="IPR003593">
    <property type="entry name" value="AAA+_ATPase"/>
</dbReference>
<keyword evidence="8" id="KW-1278">Translocase</keyword>
<protein>
    <submittedName>
        <fullName evidence="11">Sugar ABC transporter ATP-binding protein</fullName>
    </submittedName>
</protein>
<keyword evidence="5" id="KW-0677">Repeat</keyword>
<evidence type="ECO:0000256" key="7">
    <source>
        <dbReference type="ARBA" id="ARBA00022840"/>
    </source>
</evidence>
<keyword evidence="7 11" id="KW-0067">ATP-binding</keyword>
<dbReference type="PANTHER" id="PTHR43790">
    <property type="entry name" value="CARBOHYDRATE TRANSPORT ATP-BINDING PROTEIN MG119-RELATED"/>
    <property type="match status" value="1"/>
</dbReference>
<evidence type="ECO:0000256" key="2">
    <source>
        <dbReference type="ARBA" id="ARBA00022448"/>
    </source>
</evidence>